<evidence type="ECO:0000256" key="1">
    <source>
        <dbReference type="ARBA" id="ARBA00006509"/>
    </source>
</evidence>
<dbReference type="GO" id="GO:0006412">
    <property type="term" value="P:translation"/>
    <property type="evidence" value="ECO:0007669"/>
    <property type="project" value="InterPro"/>
</dbReference>
<dbReference type="EMBL" id="VAHF01000004">
    <property type="protein sequence ID" value="TXG64484.1"/>
    <property type="molecule type" value="Genomic_DNA"/>
</dbReference>
<name>A0A5C7I5U1_9ROSI</name>
<dbReference type="OrthoDB" id="992956at2759"/>
<dbReference type="PANTHER" id="PTHR10114">
    <property type="entry name" value="60S RIBOSOMAL PROTEIN L36"/>
    <property type="match status" value="1"/>
</dbReference>
<keyword evidence="2" id="KW-0689">Ribosomal protein</keyword>
<accession>A0A5C7I5U1</accession>
<feature type="domain" description="Protein DA1-like" evidence="4">
    <location>
        <begin position="227"/>
        <end position="275"/>
    </location>
</feature>
<dbReference type="AlphaFoldDB" id="A0A5C7I5U1"/>
<dbReference type="FunFam" id="1.10.10.1760:FF:000001">
    <property type="entry name" value="60S ribosomal protein L36"/>
    <property type="match status" value="1"/>
</dbReference>
<dbReference type="InterPro" id="IPR038097">
    <property type="entry name" value="Ribosomal_eL36_sf"/>
</dbReference>
<dbReference type="Proteomes" id="UP000323000">
    <property type="component" value="Chromosome 4"/>
</dbReference>
<evidence type="ECO:0000259" key="4">
    <source>
        <dbReference type="Pfam" id="PF12315"/>
    </source>
</evidence>
<dbReference type="Gene3D" id="1.10.10.1760">
    <property type="entry name" value="60S ribosomal protein L36"/>
    <property type="match status" value="1"/>
</dbReference>
<keyword evidence="6" id="KW-1185">Reference proteome</keyword>
<keyword evidence="3" id="KW-0687">Ribonucleoprotein</keyword>
<evidence type="ECO:0000313" key="5">
    <source>
        <dbReference type="EMBL" id="TXG64484.1"/>
    </source>
</evidence>
<comment type="caution">
    <text evidence="5">The sequence shown here is derived from an EMBL/GenBank/DDBJ whole genome shotgun (WGS) entry which is preliminary data.</text>
</comment>
<organism evidence="5 6">
    <name type="scientific">Acer yangbiense</name>
    <dbReference type="NCBI Taxonomy" id="1000413"/>
    <lineage>
        <taxon>Eukaryota</taxon>
        <taxon>Viridiplantae</taxon>
        <taxon>Streptophyta</taxon>
        <taxon>Embryophyta</taxon>
        <taxon>Tracheophyta</taxon>
        <taxon>Spermatophyta</taxon>
        <taxon>Magnoliopsida</taxon>
        <taxon>eudicotyledons</taxon>
        <taxon>Gunneridae</taxon>
        <taxon>Pentapetalae</taxon>
        <taxon>rosids</taxon>
        <taxon>malvids</taxon>
        <taxon>Sapindales</taxon>
        <taxon>Sapindaceae</taxon>
        <taxon>Hippocastanoideae</taxon>
        <taxon>Acereae</taxon>
        <taxon>Acer</taxon>
    </lineage>
</organism>
<sequence length="302" mass="35084">MAPKQPNIGLFVGLNKGHVVTNKELAPRLSDCKGKTSKRIHFVRNVIREVAGFAPYERRITGLLKVGKDKRAGHPQEGQEEAKLNANSVTYCKYVMVEDDIYHERCYGKFTDWRKCPVCLKINKEERYIKLADDLILCRDCHSTAIFDEDALESLQNCLRQFFKKNKVKFHNDIPIFLVDKNDIENLASLRPPNVNYKYFNPPITEGICKAVAYECLFDSWNNPIGNARDFVKTLREFREWKFKQQHSSIYGDGFIGARTAIQKFGIKDALKQIYKKTNKGRINATMIMEEDLELDEYDYYD</sequence>
<dbReference type="Pfam" id="PF01158">
    <property type="entry name" value="Ribosomal_L36e"/>
    <property type="match status" value="1"/>
</dbReference>
<reference evidence="6" key="1">
    <citation type="journal article" date="2019" name="Gigascience">
        <title>De novo genome assembly of the endangered Acer yangbiense, a plant species with extremely small populations endemic to Yunnan Province, China.</title>
        <authorList>
            <person name="Yang J."/>
            <person name="Wariss H.M."/>
            <person name="Tao L."/>
            <person name="Zhang R."/>
            <person name="Yun Q."/>
            <person name="Hollingsworth P."/>
            <person name="Dao Z."/>
            <person name="Luo G."/>
            <person name="Guo H."/>
            <person name="Ma Y."/>
            <person name="Sun W."/>
        </authorList>
    </citation>
    <scope>NUCLEOTIDE SEQUENCE [LARGE SCALE GENOMIC DNA]</scope>
    <source>
        <strain evidence="6">cv. Malutang</strain>
    </source>
</reference>
<proteinExistence type="inferred from homology"/>
<dbReference type="InterPro" id="IPR022087">
    <property type="entry name" value="DA1-like_dom"/>
</dbReference>
<dbReference type="GO" id="GO:0005840">
    <property type="term" value="C:ribosome"/>
    <property type="evidence" value="ECO:0007669"/>
    <property type="project" value="UniProtKB-KW"/>
</dbReference>
<evidence type="ECO:0000256" key="2">
    <source>
        <dbReference type="ARBA" id="ARBA00022980"/>
    </source>
</evidence>
<comment type="similarity">
    <text evidence="1">Belongs to the eukaryotic ribosomal protein eL36 family.</text>
</comment>
<dbReference type="InterPro" id="IPR000509">
    <property type="entry name" value="Ribosomal_eL36"/>
</dbReference>
<evidence type="ECO:0000256" key="3">
    <source>
        <dbReference type="ARBA" id="ARBA00023274"/>
    </source>
</evidence>
<dbReference type="GO" id="GO:1990904">
    <property type="term" value="C:ribonucleoprotein complex"/>
    <property type="evidence" value="ECO:0007669"/>
    <property type="project" value="UniProtKB-KW"/>
</dbReference>
<dbReference type="Pfam" id="PF12315">
    <property type="entry name" value="DA1-like"/>
    <property type="match status" value="1"/>
</dbReference>
<dbReference type="GO" id="GO:0003735">
    <property type="term" value="F:structural constituent of ribosome"/>
    <property type="evidence" value="ECO:0007669"/>
    <property type="project" value="InterPro"/>
</dbReference>
<protein>
    <recommendedName>
        <fullName evidence="4">Protein DA1-like domain-containing protein</fullName>
    </recommendedName>
</protein>
<gene>
    <name evidence="5" type="ORF">EZV62_011478</name>
</gene>
<evidence type="ECO:0000313" key="6">
    <source>
        <dbReference type="Proteomes" id="UP000323000"/>
    </source>
</evidence>